<keyword evidence="2" id="KW-1185">Reference proteome</keyword>
<dbReference type="EMBL" id="CM018048">
    <property type="protein sequence ID" value="KAA8521326.1"/>
    <property type="molecule type" value="Genomic_DNA"/>
</dbReference>
<dbReference type="Proteomes" id="UP000325577">
    <property type="component" value="Linkage Group LG5"/>
</dbReference>
<protein>
    <submittedName>
        <fullName evidence="1">Uncharacterized protein</fullName>
    </submittedName>
</protein>
<proteinExistence type="predicted"/>
<reference evidence="1 2" key="1">
    <citation type="submission" date="2019-09" db="EMBL/GenBank/DDBJ databases">
        <title>A chromosome-level genome assembly of the Chinese tupelo Nyssa sinensis.</title>
        <authorList>
            <person name="Yang X."/>
            <person name="Kang M."/>
            <person name="Yang Y."/>
            <person name="Xiong H."/>
            <person name="Wang M."/>
            <person name="Zhang Z."/>
            <person name="Wang Z."/>
            <person name="Wu H."/>
            <person name="Ma T."/>
            <person name="Liu J."/>
            <person name="Xi Z."/>
        </authorList>
    </citation>
    <scope>NUCLEOTIDE SEQUENCE [LARGE SCALE GENOMIC DNA]</scope>
    <source>
        <strain evidence="1">J267</strain>
        <tissue evidence="1">Leaf</tissue>
    </source>
</reference>
<accession>A0A5J4ZU16</accession>
<dbReference type="AlphaFoldDB" id="A0A5J4ZU16"/>
<evidence type="ECO:0000313" key="1">
    <source>
        <dbReference type="EMBL" id="KAA8521326.1"/>
    </source>
</evidence>
<name>A0A5J4ZU16_9ASTE</name>
<gene>
    <name evidence="1" type="ORF">F0562_011999</name>
</gene>
<evidence type="ECO:0000313" key="2">
    <source>
        <dbReference type="Proteomes" id="UP000325577"/>
    </source>
</evidence>
<sequence>MGGDREAEMMAMEEWLGELVRKRVQEKGESAVLKRDELRGMSQTEELKDHVPVMLVVDQLLSGEECVGNDKDVGGSDDLLMVSVFVG</sequence>
<organism evidence="1 2">
    <name type="scientific">Nyssa sinensis</name>
    <dbReference type="NCBI Taxonomy" id="561372"/>
    <lineage>
        <taxon>Eukaryota</taxon>
        <taxon>Viridiplantae</taxon>
        <taxon>Streptophyta</taxon>
        <taxon>Embryophyta</taxon>
        <taxon>Tracheophyta</taxon>
        <taxon>Spermatophyta</taxon>
        <taxon>Magnoliopsida</taxon>
        <taxon>eudicotyledons</taxon>
        <taxon>Gunneridae</taxon>
        <taxon>Pentapetalae</taxon>
        <taxon>asterids</taxon>
        <taxon>Cornales</taxon>
        <taxon>Nyssaceae</taxon>
        <taxon>Nyssa</taxon>
    </lineage>
</organism>